<sequence>MSELLDLVPRHWLWVTTLISILVALALLLLRQRFATQEQMTAVVASVSDLAKRLDGEVDRVDQRAGVFERRTDLIEERMRHMPTSDDMKALQAGLALQNASIEKLNAKSESHTGQLASIADQLGMLTNHLLGRGER</sequence>
<proteinExistence type="predicted"/>
<organism evidence="2 3">
    <name type="scientific">Inquilinus limosus MP06</name>
    <dbReference type="NCBI Taxonomy" id="1398085"/>
    <lineage>
        <taxon>Bacteria</taxon>
        <taxon>Pseudomonadati</taxon>
        <taxon>Pseudomonadota</taxon>
        <taxon>Alphaproteobacteria</taxon>
        <taxon>Rhodospirillales</taxon>
        <taxon>Rhodospirillaceae</taxon>
        <taxon>Inquilinus</taxon>
    </lineage>
</organism>
<keyword evidence="1" id="KW-1133">Transmembrane helix</keyword>
<keyword evidence="1" id="KW-0812">Transmembrane</keyword>
<name>A0A0A0DCG8_9PROT</name>
<dbReference type="RefSeq" id="WP_034831528.1">
    <property type="nucleotide sequence ID" value="NZ_JANX01000014.1"/>
</dbReference>
<dbReference type="OrthoDB" id="9429481at2"/>
<gene>
    <name evidence="2" type="ORF">P409_02765</name>
</gene>
<comment type="caution">
    <text evidence="2">The sequence shown here is derived from an EMBL/GenBank/DDBJ whole genome shotgun (WGS) entry which is preliminary data.</text>
</comment>
<evidence type="ECO:0000313" key="3">
    <source>
        <dbReference type="Proteomes" id="UP000029995"/>
    </source>
</evidence>
<evidence type="ECO:0008006" key="4">
    <source>
        <dbReference type="Google" id="ProtNLM"/>
    </source>
</evidence>
<reference evidence="2 3" key="1">
    <citation type="submission" date="2014-01" db="EMBL/GenBank/DDBJ databases">
        <title>Genome sequence determination for a cystic fibrosis isolate, Inquilinus limosus.</title>
        <authorList>
            <person name="Pino M."/>
            <person name="Di Conza J."/>
            <person name="Gutkind G."/>
        </authorList>
    </citation>
    <scope>NUCLEOTIDE SEQUENCE [LARGE SCALE GENOMIC DNA]</scope>
    <source>
        <strain evidence="2 3">MP06</strain>
    </source>
</reference>
<evidence type="ECO:0000313" key="2">
    <source>
        <dbReference type="EMBL" id="KGM35720.1"/>
    </source>
</evidence>
<keyword evidence="1" id="KW-0472">Membrane</keyword>
<feature type="transmembrane region" description="Helical" evidence="1">
    <location>
        <begin position="12"/>
        <end position="30"/>
    </location>
</feature>
<dbReference type="AlphaFoldDB" id="A0A0A0DCG8"/>
<dbReference type="Proteomes" id="UP000029995">
    <property type="component" value="Unassembled WGS sequence"/>
</dbReference>
<dbReference type="EMBL" id="JANX01000014">
    <property type="protein sequence ID" value="KGM35720.1"/>
    <property type="molecule type" value="Genomic_DNA"/>
</dbReference>
<accession>A0A0A0DCG8</accession>
<evidence type="ECO:0000256" key="1">
    <source>
        <dbReference type="SAM" id="Phobius"/>
    </source>
</evidence>
<protein>
    <recommendedName>
        <fullName evidence="4">DUF2730 family protein</fullName>
    </recommendedName>
</protein>